<evidence type="ECO:0000256" key="1">
    <source>
        <dbReference type="SAM" id="Coils"/>
    </source>
</evidence>
<dbReference type="RefSeq" id="WP_068607089.1">
    <property type="nucleotide sequence ID" value="NZ_CP011388.1"/>
</dbReference>
<proteinExistence type="predicted"/>
<keyword evidence="3" id="KW-0472">Membrane</keyword>
<keyword evidence="3" id="KW-1133">Transmembrane helix</keyword>
<keyword evidence="3" id="KW-0812">Transmembrane</keyword>
<dbReference type="SUPFAM" id="SSF51261">
    <property type="entry name" value="Duplicated hybrid motif"/>
    <property type="match status" value="1"/>
</dbReference>
<accession>A0A172TJJ7</accession>
<evidence type="ECO:0000256" key="2">
    <source>
        <dbReference type="SAM" id="MobiDB-lite"/>
    </source>
</evidence>
<evidence type="ECO:0000313" key="6">
    <source>
        <dbReference type="Proteomes" id="UP000076927"/>
    </source>
</evidence>
<evidence type="ECO:0000256" key="3">
    <source>
        <dbReference type="SAM" id="Phobius"/>
    </source>
</evidence>
<dbReference type="Pfam" id="PF01551">
    <property type="entry name" value="Peptidase_M23"/>
    <property type="match status" value="1"/>
</dbReference>
<dbReference type="PATRIC" id="fig|1178515.4.peg.2582"/>
<dbReference type="InterPro" id="IPR016047">
    <property type="entry name" value="M23ase_b-sheet_dom"/>
</dbReference>
<dbReference type="GO" id="GO:0004222">
    <property type="term" value="F:metalloendopeptidase activity"/>
    <property type="evidence" value="ECO:0007669"/>
    <property type="project" value="TreeGrafter"/>
</dbReference>
<evidence type="ECO:0000259" key="4">
    <source>
        <dbReference type="Pfam" id="PF01551"/>
    </source>
</evidence>
<dbReference type="EMBL" id="CP011388">
    <property type="protein sequence ID" value="ANE47017.1"/>
    <property type="molecule type" value="Genomic_DNA"/>
</dbReference>
<feature type="compositionally biased region" description="Low complexity" evidence="2">
    <location>
        <begin position="121"/>
        <end position="140"/>
    </location>
</feature>
<evidence type="ECO:0000313" key="5">
    <source>
        <dbReference type="EMBL" id="ANE47017.1"/>
    </source>
</evidence>
<dbReference type="PANTHER" id="PTHR21666:SF270">
    <property type="entry name" value="MUREIN HYDROLASE ACTIVATOR ENVC"/>
    <property type="match status" value="1"/>
</dbReference>
<dbReference type="Proteomes" id="UP000076927">
    <property type="component" value="Chromosome"/>
</dbReference>
<dbReference type="AlphaFoldDB" id="A0A172TJJ7"/>
<dbReference type="Gene3D" id="2.70.70.10">
    <property type="entry name" value="Glucose Permease (Domain IIA)"/>
    <property type="match status" value="1"/>
</dbReference>
<feature type="transmembrane region" description="Helical" evidence="3">
    <location>
        <begin position="29"/>
        <end position="51"/>
    </location>
</feature>
<dbReference type="PANTHER" id="PTHR21666">
    <property type="entry name" value="PEPTIDASE-RELATED"/>
    <property type="match status" value="1"/>
</dbReference>
<organism evidence="5 6">
    <name type="scientific">Paenibacillus swuensis</name>
    <dbReference type="NCBI Taxonomy" id="1178515"/>
    <lineage>
        <taxon>Bacteria</taxon>
        <taxon>Bacillati</taxon>
        <taxon>Bacillota</taxon>
        <taxon>Bacilli</taxon>
        <taxon>Bacillales</taxon>
        <taxon>Paenibacillaceae</taxon>
        <taxon>Paenibacillus</taxon>
    </lineage>
</organism>
<dbReference type="InterPro" id="IPR011055">
    <property type="entry name" value="Dup_hybrid_motif"/>
</dbReference>
<keyword evidence="6" id="KW-1185">Reference proteome</keyword>
<reference evidence="5 6" key="1">
    <citation type="submission" date="2015-01" db="EMBL/GenBank/DDBJ databases">
        <title>Paenibacillus swuensis/DY6/whole genome sequencing.</title>
        <authorList>
            <person name="Kim M.K."/>
            <person name="Srinivasan S."/>
            <person name="Lee J.-J."/>
        </authorList>
    </citation>
    <scope>NUCLEOTIDE SEQUENCE [LARGE SCALE GENOMIC DNA]</scope>
    <source>
        <strain evidence="5 6">DY6</strain>
    </source>
</reference>
<feature type="coiled-coil region" evidence="1">
    <location>
        <begin position="75"/>
        <end position="112"/>
    </location>
</feature>
<gene>
    <name evidence="5" type="ORF">SY83_12895</name>
</gene>
<dbReference type="KEGG" id="pswu:SY83_12895"/>
<dbReference type="InterPro" id="IPR050570">
    <property type="entry name" value="Cell_wall_metabolism_enzyme"/>
</dbReference>
<feature type="region of interest" description="Disordered" evidence="2">
    <location>
        <begin position="121"/>
        <end position="150"/>
    </location>
</feature>
<sequence>MFGKHKRKFTLLIIPEPERSVMHFRLSKWLIFTLPLLGVSALTYIFLTMHYDASHTQSKLESDLRQQSHQFTRTVIDKNSDIEQLQSEVIRLSRQANQVSKQLGRLQELEVEINGFLGNGKESSSRSASAKNAKPSAESETISSAAGGEWLPPSNEEMIALSTTLNAKYDSLNTLLSTMQKNLAETLAKAREAQHKLAVTPTLWPTTSRTVTSLFGYRSDPFHHRPSFHRGLDIAGDTGDKVFAAADGTVEVSDSDGQHGQYIVLGHTSRISTSYLHLSKRMVKPGQHVTKGTVIGLLGSTGRSTGPHLHFEIHRDGKEINPQLYIKPMGKDVSYVWENED</sequence>
<keyword evidence="1" id="KW-0175">Coiled coil</keyword>
<dbReference type="CDD" id="cd12797">
    <property type="entry name" value="M23_peptidase"/>
    <property type="match status" value="1"/>
</dbReference>
<protein>
    <recommendedName>
        <fullName evidence="4">M23ase beta-sheet core domain-containing protein</fullName>
    </recommendedName>
</protein>
<feature type="domain" description="M23ase beta-sheet core" evidence="4">
    <location>
        <begin position="228"/>
        <end position="322"/>
    </location>
</feature>
<dbReference type="STRING" id="1178515.SY83_12895"/>
<name>A0A172TJJ7_9BACL</name>